<dbReference type="InterPro" id="IPR005646">
    <property type="entry name" value="FapA"/>
</dbReference>
<proteinExistence type="predicted"/>
<name>A0ABV9DG44_9BACI</name>
<dbReference type="PANTHER" id="PTHR38032:SF1">
    <property type="entry name" value="RNA-BINDING PROTEIN KHPB N-TERMINAL DOMAIN-CONTAINING PROTEIN"/>
    <property type="match status" value="1"/>
</dbReference>
<keyword evidence="2" id="KW-0969">Cilium</keyword>
<evidence type="ECO:0000313" key="3">
    <source>
        <dbReference type="Proteomes" id="UP001595989"/>
    </source>
</evidence>
<organism evidence="2 3">
    <name type="scientific">Virgibacillus kekensis</name>
    <dbReference type="NCBI Taxonomy" id="202261"/>
    <lineage>
        <taxon>Bacteria</taxon>
        <taxon>Bacillati</taxon>
        <taxon>Bacillota</taxon>
        <taxon>Bacilli</taxon>
        <taxon>Bacillales</taxon>
        <taxon>Bacillaceae</taxon>
        <taxon>Virgibacillus</taxon>
    </lineage>
</organism>
<keyword evidence="2" id="KW-0966">Cell projection</keyword>
<keyword evidence="2" id="KW-0282">Flagellum</keyword>
<dbReference type="EMBL" id="JBHSFU010000004">
    <property type="protein sequence ID" value="MFC4557776.1"/>
    <property type="molecule type" value="Genomic_DNA"/>
</dbReference>
<dbReference type="InterPro" id="IPR046865">
    <property type="entry name" value="FapA_b_solenoid"/>
</dbReference>
<dbReference type="Pfam" id="PF03961">
    <property type="entry name" value="FapA"/>
    <property type="match status" value="1"/>
</dbReference>
<keyword evidence="3" id="KW-1185">Reference proteome</keyword>
<dbReference type="SMART" id="SM01245">
    <property type="entry name" value="Jag_N"/>
    <property type="match status" value="1"/>
</dbReference>
<feature type="domain" description="RNA-binding protein KhpB N-terminal" evidence="1">
    <location>
        <begin position="5"/>
        <end position="56"/>
    </location>
</feature>
<dbReference type="Proteomes" id="UP001595989">
    <property type="component" value="Unassembled WGS sequence"/>
</dbReference>
<protein>
    <submittedName>
        <fullName evidence="2">Flagellar assembly protein A</fullName>
    </submittedName>
</protein>
<reference evidence="3" key="1">
    <citation type="journal article" date="2019" name="Int. J. Syst. Evol. Microbiol.">
        <title>The Global Catalogue of Microorganisms (GCM) 10K type strain sequencing project: providing services to taxonomists for standard genome sequencing and annotation.</title>
        <authorList>
            <consortium name="The Broad Institute Genomics Platform"/>
            <consortium name="The Broad Institute Genome Sequencing Center for Infectious Disease"/>
            <person name="Wu L."/>
            <person name="Ma J."/>
        </authorList>
    </citation>
    <scope>NUCLEOTIDE SEQUENCE [LARGE SCALE GENOMIC DNA]</scope>
    <source>
        <strain evidence="3">CGMCC 4.7426</strain>
    </source>
</reference>
<evidence type="ECO:0000313" key="2">
    <source>
        <dbReference type="EMBL" id="MFC4557776.1"/>
    </source>
</evidence>
<dbReference type="Pfam" id="PF20250">
    <property type="entry name" value="FapA_N"/>
    <property type="match status" value="1"/>
</dbReference>
<accession>A0ABV9DG44</accession>
<dbReference type="Gene3D" id="3.30.30.80">
    <property type="entry name" value="probable RNA-binding protein from clostridium symbiosum atcc 14940"/>
    <property type="match status" value="1"/>
</dbReference>
<sequence>MKSIVSKGKNVQQAIQIGLDILEVSKSDVNIEIIQNESRGIMGIGSKKAIVKLSKDAFKDRKADGGADALPIDSIDDVERLIDSYSVNVESPEDNLPSGVTTNNEGRSGKVWVERGKIHVKDAPSKYTTITLDKDIRMLKNNQLVKEKTLMVTESDILDVDFVEEIQETKWKVSIKDQGMKALLEIIPGYSVIRKLGDVPPGEHIELVVEETQEIENTLEYTSIQKILEEKQITYGINEPAIMKAINATEASEFEIATGRKTKSGKNGSLEIKVNTDSKTVLQEDESGNINFRETRILPTVDMGETLGIIYPPMPGRPGISVLGKHLPPKPVHPVNIKAGKGVIVVEDKLIATESGRPSIQQRGHLVKASIMPKLIHEGNVNISSGNIRFDGDVEITGEVEENMVVESGSDIIVHQTVNDAVVTASNSVVTYGNVASSVITAGKSSMLIAELGQLLETMHYQTEKIISVIKQLTQATAFKSSDFSRKGIQPLIRILMEKKFSNYKHLAKEYVEMVTSGKEFLDSEWVDISNQISEYFLRLSRHDISIEQIKELSLSMHELHEVSKTPEEPGSYMTISNALNSRLYCSGNILIIGHGSVNTKIYSGGQLKVTGVVRGGEVFGKTGAELNEIGSASGTKTVVEVPAGQAIKIAKAHEGTVLLIGNQKYTFEESKKNIKAILDETGKLVFG</sequence>
<gene>
    <name evidence="2" type="ORF">ACFO3D_06080</name>
</gene>
<evidence type="ECO:0000259" key="1">
    <source>
        <dbReference type="SMART" id="SM01245"/>
    </source>
</evidence>
<dbReference type="InterPro" id="IPR046866">
    <property type="entry name" value="FapA_N"/>
</dbReference>
<dbReference type="PANTHER" id="PTHR38032">
    <property type="entry name" value="POLYMERASE-RELATED"/>
    <property type="match status" value="1"/>
</dbReference>
<dbReference type="RefSeq" id="WP_390293837.1">
    <property type="nucleotide sequence ID" value="NZ_JBHSFU010000004.1"/>
</dbReference>
<comment type="caution">
    <text evidence="2">The sequence shown here is derived from an EMBL/GenBank/DDBJ whole genome shotgun (WGS) entry which is preliminary data.</text>
</comment>
<dbReference type="InterPro" id="IPR032782">
    <property type="entry name" value="KhpB_N"/>
</dbReference>
<dbReference type="Pfam" id="PF14804">
    <property type="entry name" value="Jag_N"/>
    <property type="match status" value="1"/>
</dbReference>
<dbReference type="InterPro" id="IPR038247">
    <property type="entry name" value="Jag_N_dom_sf"/>
</dbReference>